<dbReference type="GO" id="GO:0016020">
    <property type="term" value="C:membrane"/>
    <property type="evidence" value="ECO:0007669"/>
    <property type="project" value="UniProtKB-SubCell"/>
</dbReference>
<evidence type="ECO:0000313" key="10">
    <source>
        <dbReference type="Proteomes" id="UP001166286"/>
    </source>
</evidence>
<dbReference type="PANTHER" id="PTHR14360">
    <property type="entry name" value="PROTEIN FMP32, MITOCHONDRIAL"/>
    <property type="match status" value="1"/>
</dbReference>
<feature type="region of interest" description="Disordered" evidence="8">
    <location>
        <begin position="38"/>
        <end position="170"/>
    </location>
</feature>
<evidence type="ECO:0000256" key="5">
    <source>
        <dbReference type="ARBA" id="ARBA00023054"/>
    </source>
</evidence>
<protein>
    <recommendedName>
        <fullName evidence="11">MOZ protein represents a chromatin-associated acetyltransferase</fullName>
    </recommendedName>
</protein>
<evidence type="ECO:0000256" key="4">
    <source>
        <dbReference type="ARBA" id="ARBA00022989"/>
    </source>
</evidence>
<evidence type="ECO:0000256" key="3">
    <source>
        <dbReference type="ARBA" id="ARBA00022692"/>
    </source>
</evidence>
<evidence type="ECO:0000256" key="1">
    <source>
        <dbReference type="ARBA" id="ARBA00004173"/>
    </source>
</evidence>
<keyword evidence="4" id="KW-1133">Transmembrane helix</keyword>
<dbReference type="Pfam" id="PF07798">
    <property type="entry name" value="CCDC90-like"/>
    <property type="match status" value="1"/>
</dbReference>
<evidence type="ECO:0000256" key="8">
    <source>
        <dbReference type="SAM" id="MobiDB-lite"/>
    </source>
</evidence>
<comment type="caution">
    <text evidence="9">The sequence shown here is derived from an EMBL/GenBank/DDBJ whole genome shotgun (WGS) entry which is preliminary data.</text>
</comment>
<feature type="region of interest" description="Disordered" evidence="8">
    <location>
        <begin position="384"/>
        <end position="449"/>
    </location>
</feature>
<name>A0AA39R0S5_9LECA</name>
<keyword evidence="7" id="KW-0472">Membrane</keyword>
<keyword evidence="6" id="KW-0496">Mitochondrion</keyword>
<dbReference type="GO" id="GO:0005739">
    <property type="term" value="C:mitochondrion"/>
    <property type="evidence" value="ECO:0007669"/>
    <property type="project" value="UniProtKB-SubCell"/>
</dbReference>
<sequence>MSIPRLTFLYPHLFKSLRVHRPRLVSQLLRIGPNHLSKAAFSTTSPPAQEAYPQRYGTAAEPQPPPPGTPMPENPRNDESLAGAIEKEVNTPNKQEEKKQTTAPPKKEPDKTASEPKEEADKSRDGEIDTALRDPSKRATELDASESTPKDAAQAAEAAETARRTKPLETVLQMGPPTEEKAEDHKAPHLQAPPYVHHFDTFSLVKDLEGGGFSEDQSVTIMKAIRGLLALNLDVAKEGLVSKSDVENETYLFRAACSELRTEILNTRKSSSTKTRTQLSHLQHTSDILSQRTTQETQALKDDLKGMLNDRRMAVRMQQQSRDSEISELNYKISVALNSDSKSEVEGLRWVLTRRAAMAIATMALLILGSLRYGSYKIHEQEMEQRKAEMNKSRGGSSTSSSGSGSGSGGGMSFTVPSRDVGTQAGGEGGKDAGVGSEKPENVGYVSLG</sequence>
<reference evidence="9" key="1">
    <citation type="submission" date="2023-03" db="EMBL/GenBank/DDBJ databases">
        <title>Complete genome of Cladonia borealis.</title>
        <authorList>
            <person name="Park H."/>
        </authorList>
    </citation>
    <scope>NUCLEOTIDE SEQUENCE</scope>
    <source>
        <strain evidence="9">ANT050790</strain>
    </source>
</reference>
<dbReference type="AlphaFoldDB" id="A0AA39R0S5"/>
<evidence type="ECO:0000256" key="7">
    <source>
        <dbReference type="ARBA" id="ARBA00023136"/>
    </source>
</evidence>
<evidence type="ECO:0000313" key="9">
    <source>
        <dbReference type="EMBL" id="KAK0512807.1"/>
    </source>
</evidence>
<feature type="compositionally biased region" description="Pro residues" evidence="8">
    <location>
        <begin position="62"/>
        <end position="73"/>
    </location>
</feature>
<keyword evidence="5" id="KW-0175">Coiled coil</keyword>
<dbReference type="Proteomes" id="UP001166286">
    <property type="component" value="Unassembled WGS sequence"/>
</dbReference>
<proteinExistence type="predicted"/>
<comment type="subcellular location">
    <subcellularLocation>
        <location evidence="2">Membrane</location>
    </subcellularLocation>
    <subcellularLocation>
        <location evidence="1">Mitochondrion</location>
    </subcellularLocation>
</comment>
<feature type="compositionally biased region" description="Basic and acidic residues" evidence="8">
    <location>
        <begin position="75"/>
        <end position="141"/>
    </location>
</feature>
<dbReference type="EMBL" id="JAFEKC020000009">
    <property type="protein sequence ID" value="KAK0512807.1"/>
    <property type="molecule type" value="Genomic_DNA"/>
</dbReference>
<evidence type="ECO:0000256" key="6">
    <source>
        <dbReference type="ARBA" id="ARBA00023128"/>
    </source>
</evidence>
<keyword evidence="10" id="KW-1185">Reference proteome</keyword>
<gene>
    <name evidence="9" type="ORF">JMJ35_004824</name>
</gene>
<organism evidence="9 10">
    <name type="scientific">Cladonia borealis</name>
    <dbReference type="NCBI Taxonomy" id="184061"/>
    <lineage>
        <taxon>Eukaryota</taxon>
        <taxon>Fungi</taxon>
        <taxon>Dikarya</taxon>
        <taxon>Ascomycota</taxon>
        <taxon>Pezizomycotina</taxon>
        <taxon>Lecanoromycetes</taxon>
        <taxon>OSLEUM clade</taxon>
        <taxon>Lecanoromycetidae</taxon>
        <taxon>Lecanorales</taxon>
        <taxon>Lecanorineae</taxon>
        <taxon>Cladoniaceae</taxon>
        <taxon>Cladonia</taxon>
    </lineage>
</organism>
<dbReference type="Gene3D" id="1.20.5.340">
    <property type="match status" value="1"/>
</dbReference>
<evidence type="ECO:0008006" key="11">
    <source>
        <dbReference type="Google" id="ProtNLM"/>
    </source>
</evidence>
<feature type="compositionally biased region" description="Low complexity" evidence="8">
    <location>
        <begin position="393"/>
        <end position="403"/>
    </location>
</feature>
<dbReference type="InterPro" id="IPR024461">
    <property type="entry name" value="CCDC90-like"/>
</dbReference>
<accession>A0AA39R0S5</accession>
<evidence type="ECO:0000256" key="2">
    <source>
        <dbReference type="ARBA" id="ARBA00004370"/>
    </source>
</evidence>
<keyword evidence="3" id="KW-0812">Transmembrane</keyword>
<dbReference type="PANTHER" id="PTHR14360:SF12">
    <property type="entry name" value="MOZ PROTEIN REPRESENTS A CHROMATIN-ASSOCIATED ACETYLTRANSFERASE"/>
    <property type="match status" value="1"/>
</dbReference>